<dbReference type="GO" id="GO:1901135">
    <property type="term" value="P:carbohydrate derivative metabolic process"/>
    <property type="evidence" value="ECO:0007669"/>
    <property type="project" value="InterPro"/>
</dbReference>
<gene>
    <name evidence="4" type="ORF">N784_05820</name>
</gene>
<dbReference type="eggNOG" id="COG4821">
    <property type="taxonomic scope" value="Bacteria"/>
</dbReference>
<evidence type="ECO:0000256" key="2">
    <source>
        <dbReference type="SAM" id="Coils"/>
    </source>
</evidence>
<dbReference type="Proteomes" id="UP000030401">
    <property type="component" value="Unassembled WGS sequence"/>
</dbReference>
<evidence type="ECO:0000313" key="5">
    <source>
        <dbReference type="Proteomes" id="UP000030401"/>
    </source>
</evidence>
<proteinExistence type="inferred from homology"/>
<feature type="domain" description="SIS" evidence="3">
    <location>
        <begin position="33"/>
        <end position="212"/>
    </location>
</feature>
<reference evidence="4 5" key="1">
    <citation type="submission" date="2013-08" db="EMBL/GenBank/DDBJ databases">
        <authorList>
            <person name="Huang J."/>
            <person name="Wang G."/>
        </authorList>
    </citation>
    <scope>NUCLEOTIDE SEQUENCE [LARGE SCALE GENOMIC DNA]</scope>
    <source>
        <strain evidence="4 5">JSM 072002</strain>
    </source>
</reference>
<dbReference type="RefSeq" id="WP_036834758.1">
    <property type="nucleotide sequence ID" value="NZ_AVPG01000016.1"/>
</dbReference>
<evidence type="ECO:0000256" key="1">
    <source>
        <dbReference type="HAMAP-Rule" id="MF_01240"/>
    </source>
</evidence>
<comment type="caution">
    <text evidence="4">The sequence shown here is derived from an EMBL/GenBank/DDBJ whole genome shotgun (WGS) entry which is preliminary data.</text>
</comment>
<dbReference type="PANTHER" id="PTHR30390:SF7">
    <property type="entry name" value="PHOSPHOHEPTOSE ISOMERASE"/>
    <property type="match status" value="1"/>
</dbReference>
<dbReference type="Gene3D" id="3.40.50.10490">
    <property type="entry name" value="Glucose-6-phosphate isomerase like protein, domain 1"/>
    <property type="match status" value="1"/>
</dbReference>
<dbReference type="InterPro" id="IPR001347">
    <property type="entry name" value="SIS_dom"/>
</dbReference>
<dbReference type="OrthoDB" id="9805185at2"/>
<organism evidence="4 5">
    <name type="scientific">Pontibacillus litoralis JSM 072002</name>
    <dbReference type="NCBI Taxonomy" id="1385512"/>
    <lineage>
        <taxon>Bacteria</taxon>
        <taxon>Bacillati</taxon>
        <taxon>Bacillota</taxon>
        <taxon>Bacilli</taxon>
        <taxon>Bacillales</taxon>
        <taxon>Bacillaceae</taxon>
        <taxon>Pontibacillus</taxon>
    </lineage>
</organism>
<dbReference type="InterPro" id="IPR050099">
    <property type="entry name" value="SIS_GmhA/DiaA_subfam"/>
</dbReference>
<sequence>MSYIKQYYDKVQQLLGQVLEEQEQLLDEVAQLMVKAVKEGNSLYLFGASHAGIVAEDAFYRAGGFALFNPIFSPALMLNVEPVTLTSKVERLEGYGQILLHSKPVKAGDVIFIHSVSGRNPVAVDLAIEARQRGMKVVSLTNLTYSKSVTSRHSSGKRLFEVSDFVIDNFGEPGDAAVSIQSLSQKVAPTSTIIGSFVIHSIVLQIITHLEQSGSDVPIFRSANLDGGDDYNETMMSKYKEQIHYM</sequence>
<dbReference type="Pfam" id="PF13580">
    <property type="entry name" value="SIS_2"/>
    <property type="match status" value="1"/>
</dbReference>
<dbReference type="NCBIfam" id="NF002805">
    <property type="entry name" value="PRK02947.1"/>
    <property type="match status" value="1"/>
</dbReference>
<keyword evidence="5" id="KW-1185">Reference proteome</keyword>
<dbReference type="PANTHER" id="PTHR30390">
    <property type="entry name" value="SEDOHEPTULOSE 7-PHOSPHATE ISOMERASE / DNAA INITIATOR-ASSOCIATING FACTOR FOR REPLICATION INITIATION"/>
    <property type="match status" value="1"/>
</dbReference>
<evidence type="ECO:0000313" key="4">
    <source>
        <dbReference type="EMBL" id="KGX86078.1"/>
    </source>
</evidence>
<dbReference type="InterPro" id="IPR035472">
    <property type="entry name" value="RpiR-like_SIS"/>
</dbReference>
<evidence type="ECO:0000259" key="3">
    <source>
        <dbReference type="PROSITE" id="PS51464"/>
    </source>
</evidence>
<dbReference type="InterPro" id="IPR022951">
    <property type="entry name" value="UPF0309"/>
</dbReference>
<dbReference type="AlphaFoldDB" id="A0A0A5G4K7"/>
<name>A0A0A5G4K7_9BACI</name>
<dbReference type="HAMAP" id="MF_01240">
    <property type="entry name" value="UPF0309"/>
    <property type="match status" value="1"/>
</dbReference>
<dbReference type="CDD" id="cd05013">
    <property type="entry name" value="SIS_RpiR"/>
    <property type="match status" value="1"/>
</dbReference>
<feature type="coiled-coil region" evidence="2">
    <location>
        <begin position="4"/>
        <end position="39"/>
    </location>
</feature>
<dbReference type="SUPFAM" id="SSF53697">
    <property type="entry name" value="SIS domain"/>
    <property type="match status" value="1"/>
</dbReference>
<dbReference type="EMBL" id="AVPG01000016">
    <property type="protein sequence ID" value="KGX86078.1"/>
    <property type="molecule type" value="Genomic_DNA"/>
</dbReference>
<comment type="similarity">
    <text evidence="1">Belongs to the UPF0309 family.</text>
</comment>
<keyword evidence="2" id="KW-0175">Coiled coil</keyword>
<accession>A0A0A5G4K7</accession>
<protein>
    <recommendedName>
        <fullName evidence="1">UPF0309 protein N784_05820</fullName>
    </recommendedName>
</protein>
<dbReference type="STRING" id="1385512.N784_05820"/>
<dbReference type="GO" id="GO:0097367">
    <property type="term" value="F:carbohydrate derivative binding"/>
    <property type="evidence" value="ECO:0007669"/>
    <property type="project" value="InterPro"/>
</dbReference>
<dbReference type="PROSITE" id="PS51464">
    <property type="entry name" value="SIS"/>
    <property type="match status" value="1"/>
</dbReference>
<dbReference type="InterPro" id="IPR046348">
    <property type="entry name" value="SIS_dom_sf"/>
</dbReference>